<protein>
    <submittedName>
        <fullName evidence="2">Unannotated protein</fullName>
    </submittedName>
</protein>
<dbReference type="InterPro" id="IPR011055">
    <property type="entry name" value="Dup_hybrid_motif"/>
</dbReference>
<sequence length="120" mass="12549">MGRPYVAPVGEYGPGHRGIDIPAVVGDEIVAPTWVRVVFADRVVDRDVLTVDAGDGWLASFDGATALAGVGQRVAPGAPLATVAENPHCACVHVGLRHSGAYVNPLLVWGQIPHAVLLPW</sequence>
<evidence type="ECO:0000259" key="1">
    <source>
        <dbReference type="Pfam" id="PF01551"/>
    </source>
</evidence>
<dbReference type="Pfam" id="PF01551">
    <property type="entry name" value="Peptidase_M23"/>
    <property type="match status" value="1"/>
</dbReference>
<name>A0A6J7G463_9ZZZZ</name>
<feature type="domain" description="M23ase beta-sheet core" evidence="1">
    <location>
        <begin position="15"/>
        <end position="105"/>
    </location>
</feature>
<dbReference type="Gene3D" id="2.70.70.10">
    <property type="entry name" value="Glucose Permease (Domain IIA)"/>
    <property type="match status" value="1"/>
</dbReference>
<evidence type="ECO:0000313" key="2">
    <source>
        <dbReference type="EMBL" id="CAB4903182.1"/>
    </source>
</evidence>
<organism evidence="2">
    <name type="scientific">freshwater metagenome</name>
    <dbReference type="NCBI Taxonomy" id="449393"/>
    <lineage>
        <taxon>unclassified sequences</taxon>
        <taxon>metagenomes</taxon>
        <taxon>ecological metagenomes</taxon>
    </lineage>
</organism>
<dbReference type="AlphaFoldDB" id="A0A6J7G463"/>
<dbReference type="InterPro" id="IPR016047">
    <property type="entry name" value="M23ase_b-sheet_dom"/>
</dbReference>
<proteinExistence type="predicted"/>
<accession>A0A6J7G463</accession>
<dbReference type="SUPFAM" id="SSF51261">
    <property type="entry name" value="Duplicated hybrid motif"/>
    <property type="match status" value="1"/>
</dbReference>
<reference evidence="2" key="1">
    <citation type="submission" date="2020-05" db="EMBL/GenBank/DDBJ databases">
        <authorList>
            <person name="Chiriac C."/>
            <person name="Salcher M."/>
            <person name="Ghai R."/>
            <person name="Kavagutti S V."/>
        </authorList>
    </citation>
    <scope>NUCLEOTIDE SEQUENCE</scope>
</reference>
<dbReference type="EMBL" id="CAFBMB010000081">
    <property type="protein sequence ID" value="CAB4903182.1"/>
    <property type="molecule type" value="Genomic_DNA"/>
</dbReference>
<gene>
    <name evidence="2" type="ORF">UFOPK3516_01037</name>
</gene>